<evidence type="ECO:0000256" key="1">
    <source>
        <dbReference type="ARBA" id="ARBA00022729"/>
    </source>
</evidence>
<evidence type="ECO:0000313" key="4">
    <source>
        <dbReference type="Proteomes" id="UP001434883"/>
    </source>
</evidence>
<name>A0ABV0QI10_9TELE</name>
<sequence length="406" mass="44658">MNSAYSNALDALGEVVVKKLTQDQLKSKDAIRSRFQMELRPFLASPSTNFLSCLGTYNFSCQTYQLVVSGMAKVVSAIPQQRLQEIADVLLEYLQDSAAVINQPDCRTGIKSDAQWIETNLGPFSEYITYSELKFFNLSLAQSVNYTQEVKSAFLLAVFDRGGLPAVAPLKCRGPRVSPSRSCKSFSHVVISLTKGSMKLHFHNFLSHRVSFMGNNFTYTSSEFGRQDVYITIRSYLRAESMENISASEVLSASKNPTLVSNMLKAPNIIQEIFVRKIISADPSPAKVVQNVPDSLATQIPPSMLVFTEGTADITAFPTRVPDQEVKMLASVSRTATLEDISKWNISKLDTLAALMKPEDGTWEKAKVQQTDATTTSGVLELTRSPASVLLAALFTAVLQVLLQPA</sequence>
<reference evidence="3 4" key="1">
    <citation type="submission" date="2021-06" db="EMBL/GenBank/DDBJ databases">
        <authorList>
            <person name="Palmer J.M."/>
        </authorList>
    </citation>
    <scope>NUCLEOTIDE SEQUENCE [LARGE SCALE GENOMIC DNA]</scope>
    <source>
        <strain evidence="3 4">XC_2019</strain>
        <tissue evidence="3">Muscle</tissue>
    </source>
</reference>
<keyword evidence="2" id="KW-0325">Glycoprotein</keyword>
<evidence type="ECO:0000256" key="2">
    <source>
        <dbReference type="ARBA" id="ARBA00023180"/>
    </source>
</evidence>
<protein>
    <submittedName>
        <fullName evidence="3">Uncharacterized protein</fullName>
    </submittedName>
</protein>
<keyword evidence="4" id="KW-1185">Reference proteome</keyword>
<dbReference type="EMBL" id="JAHRIN010010159">
    <property type="protein sequence ID" value="MEQ2195051.1"/>
    <property type="molecule type" value="Genomic_DNA"/>
</dbReference>
<keyword evidence="1" id="KW-0732">Signal</keyword>
<comment type="caution">
    <text evidence="3">The sequence shown here is derived from an EMBL/GenBank/DDBJ whole genome shotgun (WGS) entry which is preliminary data.</text>
</comment>
<dbReference type="PANTHER" id="PTHR23412:SF6">
    <property type="entry name" value="MESOTHELIN"/>
    <property type="match status" value="1"/>
</dbReference>
<evidence type="ECO:0000313" key="3">
    <source>
        <dbReference type="EMBL" id="MEQ2195051.1"/>
    </source>
</evidence>
<proteinExistence type="predicted"/>
<dbReference type="InterPro" id="IPR026664">
    <property type="entry name" value="Stereocilin-rel"/>
</dbReference>
<dbReference type="PANTHER" id="PTHR23412">
    <property type="entry name" value="STEREOCILIN RELATED"/>
    <property type="match status" value="1"/>
</dbReference>
<accession>A0ABV0QI10</accession>
<organism evidence="3 4">
    <name type="scientific">Xenoophorus captivus</name>
    <dbReference type="NCBI Taxonomy" id="1517983"/>
    <lineage>
        <taxon>Eukaryota</taxon>
        <taxon>Metazoa</taxon>
        <taxon>Chordata</taxon>
        <taxon>Craniata</taxon>
        <taxon>Vertebrata</taxon>
        <taxon>Euteleostomi</taxon>
        <taxon>Actinopterygii</taxon>
        <taxon>Neopterygii</taxon>
        <taxon>Teleostei</taxon>
        <taxon>Neoteleostei</taxon>
        <taxon>Acanthomorphata</taxon>
        <taxon>Ovalentaria</taxon>
        <taxon>Atherinomorphae</taxon>
        <taxon>Cyprinodontiformes</taxon>
        <taxon>Goodeidae</taxon>
        <taxon>Xenoophorus</taxon>
    </lineage>
</organism>
<dbReference type="Proteomes" id="UP001434883">
    <property type="component" value="Unassembled WGS sequence"/>
</dbReference>
<gene>
    <name evidence="3" type="ORF">XENOCAPTIV_006755</name>
</gene>